<dbReference type="Pfam" id="PF01967">
    <property type="entry name" value="MoaC"/>
    <property type="match status" value="1"/>
</dbReference>
<evidence type="ECO:0000256" key="4">
    <source>
        <dbReference type="ARBA" id="ARBA00023150"/>
    </source>
</evidence>
<proteinExistence type="inferred from homology"/>
<dbReference type="EMBL" id="DXGH01000021">
    <property type="protein sequence ID" value="HIW80643.1"/>
    <property type="molecule type" value="Genomic_DNA"/>
</dbReference>
<evidence type="ECO:0000259" key="7">
    <source>
        <dbReference type="Pfam" id="PF01967"/>
    </source>
</evidence>
<feature type="binding site" evidence="6">
    <location>
        <begin position="113"/>
        <end position="114"/>
    </location>
    <ligand>
        <name>substrate</name>
    </ligand>
</feature>
<sequence>MSGLTHFDEKGNAVMVDVTDKPVTDRMAAACGSIRVSREVFEAIKNGTAKKGDVLGTARIAGIMAAKKTWDIIPLCHPLPLTKVTIDFTLEEETLSVEAVCTARLSGRTGVEMEALTGVSAALLTIYDMCKAMDRGMEIEKIHLLEKAGGKSGHYLRPSPF</sequence>
<dbReference type="InterPro" id="IPR050105">
    <property type="entry name" value="MoCo_biosynth_MoaA/MoaC"/>
</dbReference>
<dbReference type="InterPro" id="IPR002820">
    <property type="entry name" value="Mopterin_CF_biosynth-C_dom"/>
</dbReference>
<dbReference type="AlphaFoldDB" id="A0A9D1R358"/>
<dbReference type="NCBIfam" id="TIGR00581">
    <property type="entry name" value="moaC"/>
    <property type="match status" value="1"/>
</dbReference>
<dbReference type="SUPFAM" id="SSF55040">
    <property type="entry name" value="Molybdenum cofactor biosynthesis protein C, MoaC"/>
    <property type="match status" value="1"/>
</dbReference>
<dbReference type="CDD" id="cd01420">
    <property type="entry name" value="MoaC_PE"/>
    <property type="match status" value="1"/>
</dbReference>
<comment type="pathway">
    <text evidence="2 6">Cofactor biosynthesis; molybdopterin biosynthesis.</text>
</comment>
<dbReference type="GO" id="GO:0006777">
    <property type="term" value="P:Mo-molybdopterin cofactor biosynthetic process"/>
    <property type="evidence" value="ECO:0007669"/>
    <property type="project" value="UniProtKB-UniRule"/>
</dbReference>
<reference evidence="8" key="1">
    <citation type="journal article" date="2021" name="PeerJ">
        <title>Extensive microbial diversity within the chicken gut microbiome revealed by metagenomics and culture.</title>
        <authorList>
            <person name="Gilroy R."/>
            <person name="Ravi A."/>
            <person name="Getino M."/>
            <person name="Pursley I."/>
            <person name="Horton D.L."/>
            <person name="Alikhan N.F."/>
            <person name="Baker D."/>
            <person name="Gharbi K."/>
            <person name="Hall N."/>
            <person name="Watson M."/>
            <person name="Adriaenssens E.M."/>
            <person name="Foster-Nyarko E."/>
            <person name="Jarju S."/>
            <person name="Secka A."/>
            <person name="Antonio M."/>
            <person name="Oren A."/>
            <person name="Chaudhuri R.R."/>
            <person name="La Ragione R."/>
            <person name="Hildebrand F."/>
            <person name="Pallen M.J."/>
        </authorList>
    </citation>
    <scope>NUCLEOTIDE SEQUENCE</scope>
    <source>
        <strain evidence="8">CHK195-6426</strain>
    </source>
</reference>
<organism evidence="8 9">
    <name type="scientific">Candidatus Acetatifactor stercoripullorum</name>
    <dbReference type="NCBI Taxonomy" id="2838414"/>
    <lineage>
        <taxon>Bacteria</taxon>
        <taxon>Bacillati</taxon>
        <taxon>Bacillota</taxon>
        <taxon>Clostridia</taxon>
        <taxon>Lachnospirales</taxon>
        <taxon>Lachnospiraceae</taxon>
        <taxon>Acetatifactor</taxon>
    </lineage>
</organism>
<dbReference type="Gene3D" id="3.30.70.640">
    <property type="entry name" value="Molybdopterin cofactor biosynthesis C (MoaC) domain"/>
    <property type="match status" value="1"/>
</dbReference>
<gene>
    <name evidence="6 8" type="primary">moaC</name>
    <name evidence="8" type="ORF">H9742_03800</name>
</gene>
<comment type="function">
    <text evidence="6">Catalyzes the conversion of (8S)-3',8-cyclo-7,8-dihydroguanosine 5'-triphosphate to cyclic pyranopterin monophosphate (cPMP).</text>
</comment>
<dbReference type="InterPro" id="IPR023045">
    <property type="entry name" value="MoaC"/>
</dbReference>
<reference evidence="8" key="2">
    <citation type="submission" date="2021-04" db="EMBL/GenBank/DDBJ databases">
        <authorList>
            <person name="Gilroy R."/>
        </authorList>
    </citation>
    <scope>NUCLEOTIDE SEQUENCE</scope>
    <source>
        <strain evidence="8">CHK195-6426</strain>
    </source>
</reference>
<comment type="catalytic activity">
    <reaction evidence="1 6">
        <text>(8S)-3',8-cyclo-7,8-dihydroguanosine 5'-triphosphate = cyclic pyranopterin phosphate + diphosphate</text>
        <dbReference type="Rhea" id="RHEA:49580"/>
        <dbReference type="ChEBI" id="CHEBI:33019"/>
        <dbReference type="ChEBI" id="CHEBI:59648"/>
        <dbReference type="ChEBI" id="CHEBI:131766"/>
        <dbReference type="EC" id="4.6.1.17"/>
    </reaction>
</comment>
<dbReference type="PANTHER" id="PTHR22960">
    <property type="entry name" value="MOLYBDOPTERIN COFACTOR SYNTHESIS PROTEIN A"/>
    <property type="match status" value="1"/>
</dbReference>
<name>A0A9D1R358_9FIRM</name>
<comment type="similarity">
    <text evidence="6">Belongs to the MoaC family.</text>
</comment>
<dbReference type="HAMAP" id="MF_01224_B">
    <property type="entry name" value="MoaC_B"/>
    <property type="match status" value="1"/>
</dbReference>
<feature type="domain" description="Molybdopterin cofactor biosynthesis C (MoaC)" evidence="7">
    <location>
        <begin position="15"/>
        <end position="150"/>
    </location>
</feature>
<comment type="subunit">
    <text evidence="6">Homohexamer; trimer of dimers.</text>
</comment>
<evidence type="ECO:0000256" key="1">
    <source>
        <dbReference type="ARBA" id="ARBA00001637"/>
    </source>
</evidence>
<keyword evidence="4 6" id="KW-0501">Molybdenum cofactor biosynthesis</keyword>
<feature type="binding site" evidence="6">
    <location>
        <begin position="75"/>
        <end position="77"/>
    </location>
    <ligand>
        <name>substrate</name>
    </ligand>
</feature>
<dbReference type="EC" id="4.6.1.17" evidence="3 6"/>
<evidence type="ECO:0000313" key="9">
    <source>
        <dbReference type="Proteomes" id="UP000824265"/>
    </source>
</evidence>
<evidence type="ECO:0000256" key="6">
    <source>
        <dbReference type="HAMAP-Rule" id="MF_01224"/>
    </source>
</evidence>
<evidence type="ECO:0000313" key="8">
    <source>
        <dbReference type="EMBL" id="HIW80643.1"/>
    </source>
</evidence>
<comment type="caution">
    <text evidence="8">The sequence shown here is derived from an EMBL/GenBank/DDBJ whole genome shotgun (WGS) entry which is preliminary data.</text>
</comment>
<feature type="active site" evidence="6">
    <location>
        <position position="128"/>
    </location>
</feature>
<dbReference type="PANTHER" id="PTHR22960:SF29">
    <property type="entry name" value="CYCLIC PYRANOPTERIN MONOPHOSPHATE SYNTHASE"/>
    <property type="match status" value="1"/>
</dbReference>
<evidence type="ECO:0000256" key="2">
    <source>
        <dbReference type="ARBA" id="ARBA00005046"/>
    </source>
</evidence>
<dbReference type="GO" id="GO:0061799">
    <property type="term" value="F:cyclic pyranopterin monophosphate synthase activity"/>
    <property type="evidence" value="ECO:0007669"/>
    <property type="project" value="UniProtKB-UniRule"/>
</dbReference>
<dbReference type="NCBIfam" id="NF006870">
    <property type="entry name" value="PRK09364.1"/>
    <property type="match status" value="1"/>
</dbReference>
<dbReference type="InterPro" id="IPR036522">
    <property type="entry name" value="MoaC_sf"/>
</dbReference>
<keyword evidence="5 6" id="KW-0456">Lyase</keyword>
<accession>A0A9D1R358</accession>
<dbReference type="InterPro" id="IPR047594">
    <property type="entry name" value="MoaC_bact/euk"/>
</dbReference>
<dbReference type="Proteomes" id="UP000824265">
    <property type="component" value="Unassembled WGS sequence"/>
</dbReference>
<evidence type="ECO:0000256" key="3">
    <source>
        <dbReference type="ARBA" id="ARBA00012575"/>
    </source>
</evidence>
<protein>
    <recommendedName>
        <fullName evidence="3 6">Cyclic pyranopterin monophosphate synthase</fullName>
        <ecNumber evidence="3 6">4.6.1.17</ecNumber>
    </recommendedName>
    <alternativeName>
        <fullName evidence="6">Molybdenum cofactor biosynthesis protein C</fullName>
    </alternativeName>
</protein>
<evidence type="ECO:0000256" key="5">
    <source>
        <dbReference type="ARBA" id="ARBA00023239"/>
    </source>
</evidence>